<comment type="caution">
    <text evidence="3">The sequence shown here is derived from an EMBL/GenBank/DDBJ whole genome shotgun (WGS) entry which is preliminary data.</text>
</comment>
<feature type="chain" id="PRO_5009825104" evidence="2">
    <location>
        <begin position="26"/>
        <end position="98"/>
    </location>
</feature>
<feature type="region of interest" description="Disordered" evidence="1">
    <location>
        <begin position="23"/>
        <end position="70"/>
    </location>
</feature>
<dbReference type="Proteomes" id="UP000093779">
    <property type="component" value="Unassembled WGS sequence"/>
</dbReference>
<name>A0A1A1YEW3_9MYCO</name>
<proteinExistence type="predicted"/>
<feature type="compositionally biased region" description="Polar residues" evidence="1">
    <location>
        <begin position="30"/>
        <end position="40"/>
    </location>
</feature>
<keyword evidence="2" id="KW-0732">Signal</keyword>
<dbReference type="RefSeq" id="WP_064894104.1">
    <property type="nucleotide sequence ID" value="NZ_JAYXBU010000018.1"/>
</dbReference>
<protein>
    <submittedName>
        <fullName evidence="3">Uncharacterized protein</fullName>
    </submittedName>
</protein>
<organism evidence="3 4">
    <name type="scientific">Mycolicibacterium conceptionense</name>
    <dbReference type="NCBI Taxonomy" id="451644"/>
    <lineage>
        <taxon>Bacteria</taxon>
        <taxon>Bacillati</taxon>
        <taxon>Actinomycetota</taxon>
        <taxon>Actinomycetes</taxon>
        <taxon>Mycobacteriales</taxon>
        <taxon>Mycobacteriaceae</taxon>
        <taxon>Mycolicibacterium</taxon>
    </lineage>
</organism>
<evidence type="ECO:0000313" key="3">
    <source>
        <dbReference type="EMBL" id="OBF29848.1"/>
    </source>
</evidence>
<evidence type="ECO:0000313" key="4">
    <source>
        <dbReference type="Proteomes" id="UP000093779"/>
    </source>
</evidence>
<evidence type="ECO:0000256" key="1">
    <source>
        <dbReference type="SAM" id="MobiDB-lite"/>
    </source>
</evidence>
<evidence type="ECO:0000256" key="2">
    <source>
        <dbReference type="SAM" id="SignalP"/>
    </source>
</evidence>
<dbReference type="EMBL" id="LZHX01000004">
    <property type="protein sequence ID" value="OBF29848.1"/>
    <property type="molecule type" value="Genomic_DNA"/>
</dbReference>
<gene>
    <name evidence="3" type="ORF">A5726_30105</name>
</gene>
<dbReference type="AlphaFoldDB" id="A0A1A1YEW3"/>
<sequence length="98" mass="10852">MLRTVTALTAVLAALGIAFTPIAAADPDTKNTGTESSQPSKPAHQAAPPTRIKKGAHLAGRPAGDWRQARKDTMDRYFDGIREKREQQIRDWFDSLHR</sequence>
<reference evidence="3 4" key="1">
    <citation type="submission" date="2016-06" db="EMBL/GenBank/DDBJ databases">
        <authorList>
            <person name="Kjaerup R.B."/>
            <person name="Dalgaard T.S."/>
            <person name="Juul-Madsen H.R."/>
        </authorList>
    </citation>
    <scope>NUCLEOTIDE SEQUENCE [LARGE SCALE GENOMIC DNA]</scope>
    <source>
        <strain evidence="3 4">ACS1953</strain>
    </source>
</reference>
<feature type="signal peptide" evidence="2">
    <location>
        <begin position="1"/>
        <end position="25"/>
    </location>
</feature>
<accession>A0A1A1YEW3</accession>